<sequence>MKMVQLEAENLYAEQPKEKEYFVATYEKCQPIVSEQYNTLMTSPPAKAALKPMCRPFFSLLHLCFMEYHKKNECPYFRWQKNGKSEESTACKQARNKCYEIDGIRPHESHTRNV</sequence>
<dbReference type="AlphaFoldDB" id="A0A9C6WJK3"/>
<dbReference type="OrthoDB" id="8014995at2759"/>
<name>A0A9C6WJK3_DROAB</name>
<proteinExistence type="predicted"/>
<gene>
    <name evidence="2" type="primary">LOC127565752</name>
</gene>
<dbReference type="RefSeq" id="XP_051861867.1">
    <property type="nucleotide sequence ID" value="XM_052005907.1"/>
</dbReference>
<organism evidence="1 2">
    <name type="scientific">Drosophila albomicans</name>
    <name type="common">Fruit fly</name>
    <dbReference type="NCBI Taxonomy" id="7291"/>
    <lineage>
        <taxon>Eukaryota</taxon>
        <taxon>Metazoa</taxon>
        <taxon>Ecdysozoa</taxon>
        <taxon>Arthropoda</taxon>
        <taxon>Hexapoda</taxon>
        <taxon>Insecta</taxon>
        <taxon>Pterygota</taxon>
        <taxon>Neoptera</taxon>
        <taxon>Endopterygota</taxon>
        <taxon>Diptera</taxon>
        <taxon>Brachycera</taxon>
        <taxon>Muscomorpha</taxon>
        <taxon>Ephydroidea</taxon>
        <taxon>Drosophilidae</taxon>
        <taxon>Drosophila</taxon>
    </lineage>
</organism>
<keyword evidence="1" id="KW-1185">Reference proteome</keyword>
<protein>
    <submittedName>
        <fullName evidence="2">Uncharacterized protein LOC127565752</fullName>
    </submittedName>
</protein>
<reference evidence="2" key="1">
    <citation type="submission" date="2025-08" db="UniProtKB">
        <authorList>
            <consortium name="RefSeq"/>
        </authorList>
    </citation>
    <scope>IDENTIFICATION</scope>
    <source>
        <strain evidence="2">15112-1751.03</strain>
        <tissue evidence="2">Whole Adult</tissue>
    </source>
</reference>
<evidence type="ECO:0000313" key="2">
    <source>
        <dbReference type="RefSeq" id="XP_051861867.1"/>
    </source>
</evidence>
<evidence type="ECO:0000313" key="1">
    <source>
        <dbReference type="Proteomes" id="UP000515160"/>
    </source>
</evidence>
<dbReference type="Proteomes" id="UP000515160">
    <property type="component" value="Chromosome 3"/>
</dbReference>
<dbReference type="GeneID" id="127565752"/>
<accession>A0A9C6WJK3</accession>